<dbReference type="OrthoDB" id="2020634at2759"/>
<dbReference type="GO" id="GO:0034497">
    <property type="term" value="P:protein localization to phagophore assembly site"/>
    <property type="evidence" value="ECO:0007669"/>
    <property type="project" value="TreeGrafter"/>
</dbReference>
<keyword evidence="10 19" id="KW-0072">Autophagy</keyword>
<feature type="transmembrane region" description="Helical" evidence="19">
    <location>
        <begin position="174"/>
        <end position="198"/>
    </location>
</feature>
<evidence type="ECO:0000256" key="3">
    <source>
        <dbReference type="ARBA" id="ARBA00004511"/>
    </source>
</evidence>
<dbReference type="PANTHER" id="PTHR13038:SF10">
    <property type="entry name" value="AUTOPHAGY-RELATED PROTEIN 9"/>
    <property type="match status" value="1"/>
</dbReference>
<keyword evidence="13 19" id="KW-0472">Membrane</keyword>
<keyword evidence="11" id="KW-0333">Golgi apparatus</keyword>
<dbReference type="Proteomes" id="UP000305647">
    <property type="component" value="Unassembled WGS sequence"/>
</dbReference>
<evidence type="ECO:0000256" key="4">
    <source>
        <dbReference type="ARBA" id="ARBA00004653"/>
    </source>
</evidence>
<dbReference type="GO" id="GO:0005776">
    <property type="term" value="C:autophagosome"/>
    <property type="evidence" value="ECO:0007669"/>
    <property type="project" value="TreeGrafter"/>
</dbReference>
<evidence type="ECO:0000313" key="24">
    <source>
        <dbReference type="Proteomes" id="UP000305362"/>
    </source>
</evidence>
<evidence type="ECO:0000313" key="23">
    <source>
        <dbReference type="EMBL" id="TIC61306.1"/>
    </source>
</evidence>
<evidence type="ECO:0000313" key="22">
    <source>
        <dbReference type="EMBL" id="TIC29825.1"/>
    </source>
</evidence>
<dbReference type="GO" id="GO:0061709">
    <property type="term" value="P:reticulophagy"/>
    <property type="evidence" value="ECO:0007669"/>
    <property type="project" value="TreeGrafter"/>
</dbReference>
<dbReference type="GO" id="GO:0034727">
    <property type="term" value="P:piecemeal microautophagy of the nucleus"/>
    <property type="evidence" value="ECO:0007669"/>
    <property type="project" value="TreeGrafter"/>
</dbReference>
<keyword evidence="8 19" id="KW-0812">Transmembrane</keyword>
<dbReference type="AlphaFoldDB" id="A0A4T0M5F9"/>
<organism evidence="21 26">
    <name type="scientific">Wallemia mellicola</name>
    <dbReference type="NCBI Taxonomy" id="1708541"/>
    <lineage>
        <taxon>Eukaryota</taxon>
        <taxon>Fungi</taxon>
        <taxon>Dikarya</taxon>
        <taxon>Basidiomycota</taxon>
        <taxon>Wallemiomycotina</taxon>
        <taxon>Wallemiomycetes</taxon>
        <taxon>Wallemiales</taxon>
        <taxon>Wallemiaceae</taxon>
        <taxon>Wallemia</taxon>
    </lineage>
</organism>
<dbReference type="GO" id="GO:0006869">
    <property type="term" value="P:lipid transport"/>
    <property type="evidence" value="ECO:0007669"/>
    <property type="project" value="UniProtKB-KW"/>
</dbReference>
<dbReference type="InterPro" id="IPR007241">
    <property type="entry name" value="Autophagy-rel_prot_9"/>
</dbReference>
<evidence type="ECO:0000256" key="8">
    <source>
        <dbReference type="ARBA" id="ARBA00022692"/>
    </source>
</evidence>
<protein>
    <recommendedName>
        <fullName evidence="6 19">Autophagy-related protein 9</fullName>
    </recommendedName>
</protein>
<keyword evidence="14" id="KW-0968">Cytoplasmic vesicle</keyword>
<comment type="catalytic activity">
    <reaction evidence="16">
        <text>a 1,2-diacyl-sn-glycero-3-phosphoethanolamine(in) = a 1,2-diacyl-sn-glycero-3-phosphoethanolamine(out)</text>
        <dbReference type="Rhea" id="RHEA:38895"/>
        <dbReference type="ChEBI" id="CHEBI:64612"/>
    </reaction>
</comment>
<evidence type="ECO:0000313" key="21">
    <source>
        <dbReference type="EMBL" id="TIB77923.1"/>
    </source>
</evidence>
<evidence type="ECO:0000313" key="25">
    <source>
        <dbReference type="Proteomes" id="UP000305647"/>
    </source>
</evidence>
<evidence type="ECO:0000256" key="20">
    <source>
        <dbReference type="SAM" id="MobiDB-lite"/>
    </source>
</evidence>
<dbReference type="Pfam" id="PF04109">
    <property type="entry name" value="ATG9"/>
    <property type="match status" value="1"/>
</dbReference>
<evidence type="ECO:0000256" key="16">
    <source>
        <dbReference type="ARBA" id="ARBA00024615"/>
    </source>
</evidence>
<dbReference type="EMBL" id="SPRO01000024">
    <property type="protein sequence ID" value="TIC29825.1"/>
    <property type="molecule type" value="Genomic_DNA"/>
</dbReference>
<feature type="transmembrane region" description="Helical" evidence="19">
    <location>
        <begin position="348"/>
        <end position="372"/>
    </location>
</feature>
<dbReference type="Proteomes" id="UP000305362">
    <property type="component" value="Unassembled WGS sequence"/>
</dbReference>
<keyword evidence="9 19" id="KW-1133">Transmembrane helix</keyword>
<gene>
    <name evidence="23" type="ORF">E3Q03_02755</name>
    <name evidence="22" type="ORF">E3Q10_02428</name>
    <name evidence="21" type="ORF">E3Q22_02842</name>
</gene>
<feature type="transmembrane region" description="Helical" evidence="19">
    <location>
        <begin position="431"/>
        <end position="452"/>
    </location>
</feature>
<evidence type="ECO:0000256" key="7">
    <source>
        <dbReference type="ARBA" id="ARBA00022448"/>
    </source>
</evidence>
<evidence type="ECO:0000256" key="11">
    <source>
        <dbReference type="ARBA" id="ARBA00023034"/>
    </source>
</evidence>
<dbReference type="PANTHER" id="PTHR13038">
    <property type="entry name" value="APG9 AUTOPHAGY 9"/>
    <property type="match status" value="1"/>
</dbReference>
<dbReference type="GO" id="GO:0030659">
    <property type="term" value="C:cytoplasmic vesicle membrane"/>
    <property type="evidence" value="ECO:0007669"/>
    <property type="project" value="UniProtKB-SubCell"/>
</dbReference>
<dbReference type="EMBL" id="SPRC01000030">
    <property type="protein sequence ID" value="TIB77923.1"/>
    <property type="molecule type" value="Genomic_DNA"/>
</dbReference>
<evidence type="ECO:0000256" key="12">
    <source>
        <dbReference type="ARBA" id="ARBA00023055"/>
    </source>
</evidence>
<dbReference type="Proteomes" id="UP000310685">
    <property type="component" value="Unassembled WGS sequence"/>
</dbReference>
<evidence type="ECO:0000256" key="14">
    <source>
        <dbReference type="ARBA" id="ARBA00023329"/>
    </source>
</evidence>
<comment type="similarity">
    <text evidence="5 19">Belongs to the ATG9 family.</text>
</comment>
<reference evidence="24 25" key="1">
    <citation type="submission" date="2019-03" db="EMBL/GenBank/DDBJ databases">
        <title>Sequencing 25 genomes of Wallemia mellicola.</title>
        <authorList>
            <person name="Gostincar C."/>
        </authorList>
    </citation>
    <scope>NUCLEOTIDE SEQUENCE [LARGE SCALE GENOMIC DNA]</scope>
    <source>
        <strain evidence="23 24">EXF-1277</strain>
        <strain evidence="21 26">EXF-6152</strain>
        <strain evidence="22 25">EXF-8738</strain>
    </source>
</reference>
<evidence type="ECO:0000256" key="10">
    <source>
        <dbReference type="ARBA" id="ARBA00023006"/>
    </source>
</evidence>
<proteinExistence type="inferred from homology"/>
<accession>A0A4T0M5F9</accession>
<evidence type="ECO:0000256" key="9">
    <source>
        <dbReference type="ARBA" id="ARBA00022989"/>
    </source>
</evidence>
<name>A0A4T0M5F9_9BASI</name>
<comment type="catalytic activity">
    <reaction evidence="18">
        <text>a 1,2-diacyl-sn-glycero-3-phosphocholine(in) = a 1,2-diacyl-sn-glycero-3-phosphocholine(out)</text>
        <dbReference type="Rhea" id="RHEA:38571"/>
        <dbReference type="ChEBI" id="CHEBI:57643"/>
    </reaction>
</comment>
<evidence type="ECO:0000256" key="15">
    <source>
        <dbReference type="ARBA" id="ARBA00024479"/>
    </source>
</evidence>
<evidence type="ECO:0000256" key="19">
    <source>
        <dbReference type="RuleBase" id="RU364027"/>
    </source>
</evidence>
<evidence type="ECO:0000256" key="5">
    <source>
        <dbReference type="ARBA" id="ARBA00006185"/>
    </source>
</evidence>
<keyword evidence="7 19" id="KW-0813">Transport</keyword>
<dbReference type="GO" id="GO:0034045">
    <property type="term" value="C:phagophore assembly site membrane"/>
    <property type="evidence" value="ECO:0007669"/>
    <property type="project" value="UniProtKB-SubCell"/>
</dbReference>
<comment type="catalytic activity">
    <reaction evidence="17">
        <text>a 1,2-diacyl-sn-glycero-3-phospho-(1D-myo-inositol-3-phosphate)(in) = a 1,2-diacyl-sn-glycero-3-phospho-(1D-myo-inositol-3-phosphate)(out)</text>
        <dbReference type="Rhea" id="RHEA:67920"/>
        <dbReference type="ChEBI" id="CHEBI:58088"/>
    </reaction>
</comment>
<keyword evidence="12 19" id="KW-0445">Lipid transport</keyword>
<evidence type="ECO:0000256" key="17">
    <source>
        <dbReference type="ARBA" id="ARBA00024621"/>
    </source>
</evidence>
<dbReference type="GO" id="GO:0000422">
    <property type="term" value="P:autophagy of mitochondrion"/>
    <property type="evidence" value="ECO:0007669"/>
    <property type="project" value="TreeGrafter"/>
</dbReference>
<evidence type="ECO:0000256" key="6">
    <source>
        <dbReference type="ARBA" id="ARBA00018074"/>
    </source>
</evidence>
<comment type="catalytic activity">
    <reaction evidence="15">
        <text>a 1,2-diacyl-sn-glycero-3-phospho-L-serine(in) = a 1,2-diacyl-sn-glycero-3-phospho-L-serine(out)</text>
        <dbReference type="Rhea" id="RHEA:38663"/>
        <dbReference type="ChEBI" id="CHEBI:57262"/>
    </reaction>
</comment>
<feature type="transmembrane region" description="Helical" evidence="19">
    <location>
        <begin position="552"/>
        <end position="573"/>
    </location>
</feature>
<dbReference type="EMBL" id="SPRV01000030">
    <property type="protein sequence ID" value="TIC61306.1"/>
    <property type="molecule type" value="Genomic_DNA"/>
</dbReference>
<evidence type="ECO:0000256" key="1">
    <source>
        <dbReference type="ARBA" id="ARBA00004439"/>
    </source>
</evidence>
<comment type="function">
    <text evidence="19">Phospholipid scramblase involved in autophagy. Cycles between the preautophagosomal structure/phagophore assembly site (PAS) and the cytoplasmic vesicle pool and supplies membrane for the growing autophagosome. Lipid scramblase activity plays a key role in preautophagosomal structure/phagophore assembly by distributing the phospholipids that arrive through ATG2 from the cytoplasmic to the luminal leaflet of the bilayer, thereby driving autophagosomal membrane expansion.</text>
</comment>
<evidence type="ECO:0000256" key="13">
    <source>
        <dbReference type="ARBA" id="ARBA00023136"/>
    </source>
</evidence>
<dbReference type="GO" id="GO:0000139">
    <property type="term" value="C:Golgi membrane"/>
    <property type="evidence" value="ECO:0007669"/>
    <property type="project" value="UniProtKB-SubCell"/>
</dbReference>
<feature type="transmembrane region" description="Helical" evidence="19">
    <location>
        <begin position="486"/>
        <end position="504"/>
    </location>
</feature>
<sequence>MDFSTPILNMLMNSRRSHYDPIDDQEQDIQETVELNPRHTDDDDGPPASILVEGEQRNSLDDNPPIKYTHSQQDTPLPLHQHRPVSRGMSPYQLAMWKWVNVQNLDKFLQDAYSYYLNKGIYCIVLTKALNLATVGFVFLFSTFLFGCIDYSAISHDGSLSDIVIPHCASSFSFITWIWLLAFGIFYIYQVLTFVLSLKPLVDMYRFYTHILRIPNTDVKTISWEEIVSRISHIRQSNPLTAISSVGVSHGPVAKLDVLDVANRIMRQENYLIALFNKDLLNLDLPIRNKLLKKVLSFATSNGLTKTLEWNLSFALLGHVFDEKGQVKAHILQSSSRGRNVQELRKRFAILAFVNALLAPILVIFLLFYSFFRYFEEYHKNPSSIGSRSYTELAQWKFREFNELQHLFQKRLSLSYDDAQKYIVQFPNSEIAIIARFVAFVAGSFAAVFILASVIDPGMLGILCDVISNLSVDMFLHFEITPQRTTVFYIGVFGTILAVARGMIPADNEVNDPERLLRRACAFTHHLPKEWEGQMHSKKVHAEFSRLFELKIAIFLQEILSVLFTPIILYYSLPKSSPAIIDFISQSTVHVDQLGYICSFAHFDFLRHGNKRSTQFGAPKDAQNVKLMSEDGKLEKSVLNFKAANPKWMPNDQAGSIFVNKMSESIMPSKRTMKSPEMGLGEVYEDEREWDNNERRESDQGVLKMFQQFSFSRTRTNNFPRPF</sequence>
<feature type="region of interest" description="Disordered" evidence="20">
    <location>
        <begin position="27"/>
        <end position="79"/>
    </location>
</feature>
<comment type="caution">
    <text evidence="21">The sequence shown here is derived from an EMBL/GenBank/DDBJ whole genome shotgun (WGS) entry which is preliminary data.</text>
</comment>
<evidence type="ECO:0000313" key="26">
    <source>
        <dbReference type="Proteomes" id="UP000310685"/>
    </source>
</evidence>
<evidence type="ECO:0000256" key="2">
    <source>
        <dbReference type="ARBA" id="ARBA00004477"/>
    </source>
</evidence>
<dbReference type="GO" id="GO:0005789">
    <property type="term" value="C:endoplasmic reticulum membrane"/>
    <property type="evidence" value="ECO:0007669"/>
    <property type="project" value="UniProtKB-SubCell"/>
</dbReference>
<feature type="transmembrane region" description="Helical" evidence="19">
    <location>
        <begin position="129"/>
        <end position="154"/>
    </location>
</feature>
<evidence type="ECO:0000256" key="18">
    <source>
        <dbReference type="ARBA" id="ARBA00024631"/>
    </source>
</evidence>
<comment type="subcellular location">
    <subcellularLocation>
        <location evidence="1">Cytoplasmic vesicle membrane</location>
        <topology evidence="1">Multi-pass membrane protein</topology>
    </subcellularLocation>
    <subcellularLocation>
        <location evidence="2">Endoplasmic reticulum membrane</location>
        <topology evidence="2">Multi-pass membrane protein</topology>
    </subcellularLocation>
    <subcellularLocation>
        <location evidence="4">Golgi apparatus membrane</location>
        <topology evidence="4">Multi-pass membrane protein</topology>
    </subcellularLocation>
    <subcellularLocation>
        <location evidence="3 19">Preautophagosomal structure membrane</location>
        <topology evidence="3 19">Multi-pass membrane protein</topology>
    </subcellularLocation>
</comment>